<dbReference type="InterPro" id="IPR029787">
    <property type="entry name" value="Nucleotide_cyclase"/>
</dbReference>
<keyword evidence="9" id="KW-1185">Reference proteome</keyword>
<dbReference type="Proteomes" id="UP000287908">
    <property type="component" value="Unassembled WGS sequence"/>
</dbReference>
<feature type="domain" description="GGDEF" evidence="6">
    <location>
        <begin position="418"/>
        <end position="552"/>
    </location>
</feature>
<dbReference type="Pfam" id="PF00563">
    <property type="entry name" value="EAL"/>
    <property type="match status" value="1"/>
</dbReference>
<evidence type="ECO:0000259" key="5">
    <source>
        <dbReference type="PROSITE" id="PS50883"/>
    </source>
</evidence>
<feature type="modified residue" description="4-aspartylphosphate" evidence="3">
    <location>
        <position position="177"/>
    </location>
</feature>
<dbReference type="InterPro" id="IPR035919">
    <property type="entry name" value="EAL_sf"/>
</dbReference>
<dbReference type="CDD" id="cd01948">
    <property type="entry name" value="EAL"/>
    <property type="match status" value="1"/>
</dbReference>
<dbReference type="CDD" id="cd01949">
    <property type="entry name" value="GGDEF"/>
    <property type="match status" value="1"/>
</dbReference>
<evidence type="ECO:0000256" key="1">
    <source>
        <dbReference type="ARBA" id="ARBA00023012"/>
    </source>
</evidence>
<dbReference type="Gene3D" id="3.30.70.270">
    <property type="match status" value="1"/>
</dbReference>
<sequence>MCSAQEKLDKLRIQYQAHLADYHGRLNALWLNATADKGKTEEIRLIAHKLAGSGQAYGFRELSQVAKELESVLDASNNFSKKELRLALTEPFNELLRVLKHCLEKQTPVPFSEQSLVHPNDTEQADINVLIFDDDEHFSAKLTQTLANYGYQATIETDITKLETTIREHEPLALLVDMDFYGQRFAGANQVRLWRQKDGAPLPVIFISQHDSFDLRLAAVRAGGNHFLTKPLDVQKLIALLRSELNLAPAEPYRVMIVDDDRHLLDLYDSILTDAGYTVSTGTSAEAALSLLDQSQPELILVDVNMPNCDGIELGRIIRQHEEFASIPLLFISASNDTDIELACARLTNDDFIHKPIEPWRLLMMVKSRVIRGRQLRTGVSNLTGSNADIAPDSLTGLGRLVHLKSAIDKTLKSSTDNTIALLKIDIRNFHTINNLHGQHFGDQVLQQVAWQLTQYLQPNSQLCREHNDEFMLFTADFTSQQALELYLTKLVGAINEISLISSHGPATLSVDAGVALATGKTVNSDELIDNADMALFKAKRLSGPKVVYFDQSVKEEQKYRFNLEQNIKKALDKDEFIAVYQPIICVKTGALFGFEALARWDHPERGLLTPNEFIPPMEEYGIISDLTASIIKQVTRQLSVWQSSHPDLYISFNLSALDIQQPKFLKVLDSQVEACNLDAKNLTLEITESLLLSDWQKAGPMLDALSESGFSLALDDFGTGYSSLSYLYRINADKLKIDRSFIQYWSETGDARLLNTIVKLGHLMHMQVIAEGIEQQEELDFLGRIGCDQYQGFLSARPMLAEQVVKAGWLTKH</sequence>
<dbReference type="Gene3D" id="1.20.120.160">
    <property type="entry name" value="HPT domain"/>
    <property type="match status" value="1"/>
</dbReference>
<dbReference type="GO" id="GO:0000160">
    <property type="term" value="P:phosphorelay signal transduction system"/>
    <property type="evidence" value="ECO:0007669"/>
    <property type="project" value="UniProtKB-KW"/>
</dbReference>
<keyword evidence="8" id="KW-0808">Transferase</keyword>
<dbReference type="SUPFAM" id="SSF52172">
    <property type="entry name" value="CheY-like"/>
    <property type="match status" value="2"/>
</dbReference>
<feature type="domain" description="Response regulatory" evidence="4">
    <location>
        <begin position="128"/>
        <end position="245"/>
    </location>
</feature>
<dbReference type="SMART" id="SM00448">
    <property type="entry name" value="REC"/>
    <property type="match status" value="2"/>
</dbReference>
<dbReference type="InterPro" id="IPR050706">
    <property type="entry name" value="Cyclic-di-GMP_PDE-like"/>
</dbReference>
<accession>A0A432ZBM9</accession>
<dbReference type="EMBL" id="PIQF01000003">
    <property type="protein sequence ID" value="RUO75373.1"/>
    <property type="molecule type" value="Genomic_DNA"/>
</dbReference>
<dbReference type="Pfam" id="PF00990">
    <property type="entry name" value="GGDEF"/>
    <property type="match status" value="1"/>
</dbReference>
<dbReference type="InterPro" id="IPR000160">
    <property type="entry name" value="GGDEF_dom"/>
</dbReference>
<evidence type="ECO:0000313" key="9">
    <source>
        <dbReference type="Proteomes" id="UP000287908"/>
    </source>
</evidence>
<evidence type="ECO:0000259" key="7">
    <source>
        <dbReference type="PROSITE" id="PS50894"/>
    </source>
</evidence>
<dbReference type="AlphaFoldDB" id="A0A432ZBM9"/>
<dbReference type="InterPro" id="IPR011006">
    <property type="entry name" value="CheY-like_superfamily"/>
</dbReference>
<dbReference type="PANTHER" id="PTHR33121">
    <property type="entry name" value="CYCLIC DI-GMP PHOSPHODIESTERASE PDEF"/>
    <property type="match status" value="1"/>
</dbReference>
<dbReference type="PROSITE" id="PS50894">
    <property type="entry name" value="HPT"/>
    <property type="match status" value="1"/>
</dbReference>
<dbReference type="GO" id="GO:0071111">
    <property type="term" value="F:cyclic-guanylate-specific phosphodiesterase activity"/>
    <property type="evidence" value="ECO:0007669"/>
    <property type="project" value="InterPro"/>
</dbReference>
<gene>
    <name evidence="8" type="ORF">CWI81_10395</name>
</gene>
<evidence type="ECO:0000313" key="8">
    <source>
        <dbReference type="EMBL" id="RUO75373.1"/>
    </source>
</evidence>
<dbReference type="Gene3D" id="3.40.50.2300">
    <property type="match status" value="2"/>
</dbReference>
<name>A0A432ZBM9_9GAMM</name>
<feature type="modified residue" description="Phosphohistidine" evidence="2">
    <location>
        <position position="48"/>
    </location>
</feature>
<feature type="domain" description="HPt" evidence="7">
    <location>
        <begin position="4"/>
        <end position="106"/>
    </location>
</feature>
<comment type="caution">
    <text evidence="8">The sequence shown here is derived from an EMBL/GenBank/DDBJ whole genome shotgun (WGS) entry which is preliminary data.</text>
</comment>
<keyword evidence="1" id="KW-0902">Two-component regulatory system</keyword>
<dbReference type="PROSITE" id="PS50883">
    <property type="entry name" value="EAL"/>
    <property type="match status" value="1"/>
</dbReference>
<dbReference type="InterPro" id="IPR036641">
    <property type="entry name" value="HPT_dom_sf"/>
</dbReference>
<evidence type="ECO:0000259" key="4">
    <source>
        <dbReference type="PROSITE" id="PS50110"/>
    </source>
</evidence>
<dbReference type="Pfam" id="PF00072">
    <property type="entry name" value="Response_reg"/>
    <property type="match status" value="2"/>
</dbReference>
<dbReference type="OrthoDB" id="9812260at2"/>
<dbReference type="Gene3D" id="3.20.20.450">
    <property type="entry name" value="EAL domain"/>
    <property type="match status" value="1"/>
</dbReference>
<proteinExistence type="predicted"/>
<dbReference type="NCBIfam" id="TIGR00254">
    <property type="entry name" value="GGDEF"/>
    <property type="match status" value="1"/>
</dbReference>
<protein>
    <submittedName>
        <fullName evidence="8">Histidine kinase</fullName>
    </submittedName>
</protein>
<reference evidence="8 9" key="1">
    <citation type="journal article" date="2011" name="Front. Microbiol.">
        <title>Genomic signatures of strain selection and enhancement in Bacillus atrophaeus var. globigii, a historical biowarfare simulant.</title>
        <authorList>
            <person name="Gibbons H.S."/>
            <person name="Broomall S.M."/>
            <person name="McNew L.A."/>
            <person name="Daligault H."/>
            <person name="Chapman C."/>
            <person name="Bruce D."/>
            <person name="Karavis M."/>
            <person name="Krepps M."/>
            <person name="McGregor P.A."/>
            <person name="Hong C."/>
            <person name="Park K.H."/>
            <person name="Akmal A."/>
            <person name="Feldman A."/>
            <person name="Lin J.S."/>
            <person name="Chang W.E."/>
            <person name="Higgs B.W."/>
            <person name="Demirev P."/>
            <person name="Lindquist J."/>
            <person name="Liem A."/>
            <person name="Fochler E."/>
            <person name="Read T.D."/>
            <person name="Tapia R."/>
            <person name="Johnson S."/>
            <person name="Bishop-Lilly K.A."/>
            <person name="Detter C."/>
            <person name="Han C."/>
            <person name="Sozhamannan S."/>
            <person name="Rosenzweig C.N."/>
            <person name="Skowronski E.W."/>
        </authorList>
    </citation>
    <scope>NUCLEOTIDE SEQUENCE [LARGE SCALE GENOMIC DNA]</scope>
    <source>
        <strain evidence="8 9">CL-SP19</strain>
    </source>
</reference>
<dbReference type="CDD" id="cd00156">
    <property type="entry name" value="REC"/>
    <property type="match status" value="2"/>
</dbReference>
<dbReference type="SMART" id="SM00052">
    <property type="entry name" value="EAL"/>
    <property type="match status" value="1"/>
</dbReference>
<dbReference type="RefSeq" id="WP_126785246.1">
    <property type="nucleotide sequence ID" value="NZ_PIQF01000003.1"/>
</dbReference>
<dbReference type="PANTHER" id="PTHR33121:SF79">
    <property type="entry name" value="CYCLIC DI-GMP PHOSPHODIESTERASE PDED-RELATED"/>
    <property type="match status" value="1"/>
</dbReference>
<dbReference type="InterPro" id="IPR043128">
    <property type="entry name" value="Rev_trsase/Diguanyl_cyclase"/>
</dbReference>
<organism evidence="8 9">
    <name type="scientific">Idiomarina seosinensis</name>
    <dbReference type="NCBI Taxonomy" id="281739"/>
    <lineage>
        <taxon>Bacteria</taxon>
        <taxon>Pseudomonadati</taxon>
        <taxon>Pseudomonadota</taxon>
        <taxon>Gammaproteobacteria</taxon>
        <taxon>Alteromonadales</taxon>
        <taxon>Idiomarinaceae</taxon>
        <taxon>Idiomarina</taxon>
    </lineage>
</organism>
<dbReference type="PROSITE" id="PS50110">
    <property type="entry name" value="RESPONSE_REGULATORY"/>
    <property type="match status" value="2"/>
</dbReference>
<feature type="domain" description="Response regulatory" evidence="4">
    <location>
        <begin position="254"/>
        <end position="370"/>
    </location>
</feature>
<dbReference type="GO" id="GO:0004672">
    <property type="term" value="F:protein kinase activity"/>
    <property type="evidence" value="ECO:0007669"/>
    <property type="project" value="UniProtKB-ARBA"/>
</dbReference>
<feature type="modified residue" description="4-aspartylphosphate" evidence="3">
    <location>
        <position position="303"/>
    </location>
</feature>
<evidence type="ECO:0000259" key="6">
    <source>
        <dbReference type="PROSITE" id="PS50887"/>
    </source>
</evidence>
<feature type="domain" description="EAL" evidence="5">
    <location>
        <begin position="561"/>
        <end position="813"/>
    </location>
</feature>
<keyword evidence="8" id="KW-0418">Kinase</keyword>
<dbReference type="SUPFAM" id="SSF47226">
    <property type="entry name" value="Histidine-containing phosphotransfer domain, HPT domain"/>
    <property type="match status" value="1"/>
</dbReference>
<dbReference type="SMART" id="SM00267">
    <property type="entry name" value="GGDEF"/>
    <property type="match status" value="1"/>
</dbReference>
<dbReference type="PROSITE" id="PS50887">
    <property type="entry name" value="GGDEF"/>
    <property type="match status" value="1"/>
</dbReference>
<keyword evidence="3" id="KW-0597">Phosphoprotein</keyword>
<evidence type="ECO:0000256" key="2">
    <source>
        <dbReference type="PROSITE-ProRule" id="PRU00110"/>
    </source>
</evidence>
<dbReference type="SUPFAM" id="SSF55073">
    <property type="entry name" value="Nucleotide cyclase"/>
    <property type="match status" value="1"/>
</dbReference>
<dbReference type="InterPro" id="IPR001633">
    <property type="entry name" value="EAL_dom"/>
</dbReference>
<dbReference type="InterPro" id="IPR001789">
    <property type="entry name" value="Sig_transdc_resp-reg_receiver"/>
</dbReference>
<dbReference type="Pfam" id="PF01627">
    <property type="entry name" value="Hpt"/>
    <property type="match status" value="1"/>
</dbReference>
<evidence type="ECO:0000256" key="3">
    <source>
        <dbReference type="PROSITE-ProRule" id="PRU00169"/>
    </source>
</evidence>
<dbReference type="SUPFAM" id="SSF141868">
    <property type="entry name" value="EAL domain-like"/>
    <property type="match status" value="1"/>
</dbReference>
<dbReference type="InterPro" id="IPR008207">
    <property type="entry name" value="Sig_transdc_His_kin_Hpt_dom"/>
</dbReference>